<keyword evidence="2" id="KW-1185">Reference proteome</keyword>
<accession>A0A6G1DAQ8</accession>
<name>A0A6G1DAQ8_9ORYZ</name>
<reference evidence="1 2" key="1">
    <citation type="submission" date="2019-11" db="EMBL/GenBank/DDBJ databases">
        <title>Whole genome sequence of Oryza granulata.</title>
        <authorList>
            <person name="Li W."/>
        </authorList>
    </citation>
    <scope>NUCLEOTIDE SEQUENCE [LARGE SCALE GENOMIC DNA]</scope>
    <source>
        <strain evidence="2">cv. Menghai</strain>
        <tissue evidence="1">Leaf</tissue>
    </source>
</reference>
<comment type="caution">
    <text evidence="1">The sequence shown here is derived from an EMBL/GenBank/DDBJ whole genome shotgun (WGS) entry which is preliminary data.</text>
</comment>
<sequence>MAPVSGQNWRRGEDRARSPLEAVEYLARRQQSTVFALGSMCARAYRRRQLRQHRKSGEGEETARLSGKLALQQLGGSTPWVRTANRRAARFGVNARFVLAARLRRRPCVLANGLLLAAPGRGRRRGARFVLAGPRWRSPCLVTGGHLLAPSSAGARLGRGTRARVRSGSDREVLDAWWR</sequence>
<protein>
    <submittedName>
        <fullName evidence="1">Uncharacterized protein</fullName>
    </submittedName>
</protein>
<dbReference type="AlphaFoldDB" id="A0A6G1DAQ8"/>
<proteinExistence type="predicted"/>
<organism evidence="1 2">
    <name type="scientific">Oryza meyeriana var. granulata</name>
    <dbReference type="NCBI Taxonomy" id="110450"/>
    <lineage>
        <taxon>Eukaryota</taxon>
        <taxon>Viridiplantae</taxon>
        <taxon>Streptophyta</taxon>
        <taxon>Embryophyta</taxon>
        <taxon>Tracheophyta</taxon>
        <taxon>Spermatophyta</taxon>
        <taxon>Magnoliopsida</taxon>
        <taxon>Liliopsida</taxon>
        <taxon>Poales</taxon>
        <taxon>Poaceae</taxon>
        <taxon>BOP clade</taxon>
        <taxon>Oryzoideae</taxon>
        <taxon>Oryzeae</taxon>
        <taxon>Oryzinae</taxon>
        <taxon>Oryza</taxon>
        <taxon>Oryza meyeriana</taxon>
    </lineage>
</organism>
<evidence type="ECO:0000313" key="2">
    <source>
        <dbReference type="Proteomes" id="UP000479710"/>
    </source>
</evidence>
<dbReference type="Proteomes" id="UP000479710">
    <property type="component" value="Unassembled WGS sequence"/>
</dbReference>
<evidence type="ECO:0000313" key="1">
    <source>
        <dbReference type="EMBL" id="KAF0908833.1"/>
    </source>
</evidence>
<gene>
    <name evidence="1" type="ORF">E2562_028717</name>
</gene>
<dbReference type="EMBL" id="SPHZ02000007">
    <property type="protein sequence ID" value="KAF0908833.1"/>
    <property type="molecule type" value="Genomic_DNA"/>
</dbReference>